<keyword evidence="2" id="KW-1185">Reference proteome</keyword>
<dbReference type="EMBL" id="BGPR01137005">
    <property type="protein sequence ID" value="GBN59113.1"/>
    <property type="molecule type" value="Genomic_DNA"/>
</dbReference>
<evidence type="ECO:0000313" key="1">
    <source>
        <dbReference type="EMBL" id="GBN59113.1"/>
    </source>
</evidence>
<dbReference type="Proteomes" id="UP000499080">
    <property type="component" value="Unassembled WGS sequence"/>
</dbReference>
<dbReference type="AlphaFoldDB" id="A0A4Y2Q7Q4"/>
<proteinExistence type="predicted"/>
<accession>A0A4Y2Q7Q4</accession>
<protein>
    <submittedName>
        <fullName evidence="1">Uncharacterized protein</fullName>
    </submittedName>
</protein>
<evidence type="ECO:0000313" key="2">
    <source>
        <dbReference type="Proteomes" id="UP000499080"/>
    </source>
</evidence>
<reference evidence="1 2" key="1">
    <citation type="journal article" date="2019" name="Sci. Rep.">
        <title>Orb-weaving spider Araneus ventricosus genome elucidates the spidroin gene catalogue.</title>
        <authorList>
            <person name="Kono N."/>
            <person name="Nakamura H."/>
            <person name="Ohtoshi R."/>
            <person name="Moran D.A.P."/>
            <person name="Shinohara A."/>
            <person name="Yoshida Y."/>
            <person name="Fujiwara M."/>
            <person name="Mori M."/>
            <person name="Tomita M."/>
            <person name="Arakawa K."/>
        </authorList>
    </citation>
    <scope>NUCLEOTIDE SEQUENCE [LARGE SCALE GENOMIC DNA]</scope>
</reference>
<sequence length="64" mass="7338">SINLYVFSAIGNMDGLYSKINLTWQKLVQSRATTLIAENANPGNHSHFTVIQNDNDRHKITFYR</sequence>
<comment type="caution">
    <text evidence="1">The sequence shown here is derived from an EMBL/GenBank/DDBJ whole genome shotgun (WGS) entry which is preliminary data.</text>
</comment>
<feature type="non-terminal residue" evidence="1">
    <location>
        <position position="1"/>
    </location>
</feature>
<gene>
    <name evidence="1" type="ORF">AVEN_69985_1</name>
</gene>
<organism evidence="1 2">
    <name type="scientific">Araneus ventricosus</name>
    <name type="common">Orbweaver spider</name>
    <name type="synonym">Epeira ventricosa</name>
    <dbReference type="NCBI Taxonomy" id="182803"/>
    <lineage>
        <taxon>Eukaryota</taxon>
        <taxon>Metazoa</taxon>
        <taxon>Ecdysozoa</taxon>
        <taxon>Arthropoda</taxon>
        <taxon>Chelicerata</taxon>
        <taxon>Arachnida</taxon>
        <taxon>Araneae</taxon>
        <taxon>Araneomorphae</taxon>
        <taxon>Entelegynae</taxon>
        <taxon>Araneoidea</taxon>
        <taxon>Araneidae</taxon>
        <taxon>Araneus</taxon>
    </lineage>
</organism>
<name>A0A4Y2Q7Q4_ARAVE</name>